<dbReference type="GO" id="GO:0015078">
    <property type="term" value="F:proton transmembrane transporter activity"/>
    <property type="evidence" value="ECO:0007669"/>
    <property type="project" value="InterPro"/>
</dbReference>
<name>A0A0C9Z8E5_9AGAM</name>
<comment type="subcellular location">
    <subcellularLocation>
        <location evidence="1">Mitochondrion membrane</location>
    </subcellularLocation>
</comment>
<evidence type="ECO:0000313" key="10">
    <source>
        <dbReference type="EMBL" id="KIK25566.1"/>
    </source>
</evidence>
<dbReference type="STRING" id="765257.A0A0C9Z8E5"/>
<keyword evidence="9" id="KW-0066">ATP synthesis</keyword>
<gene>
    <name evidence="10" type="ORF">PISMIDRAFT_677202</name>
</gene>
<keyword evidence="4" id="KW-0138">CF(0)</keyword>
<sequence>MFRLARQVRPSRVRFASTSTQQRAQESLTKALECAKKTLTPVGDRVGVLLGSYRQPLLYNLSVSRELLKQIYIAENLAPPRSLSTVLDAYSTLWARVRDTGYWRTIFSNGEWARVGVYAVEAYGIFKIGEILGRRSLVGYDLH</sequence>
<dbReference type="GO" id="GO:0031966">
    <property type="term" value="C:mitochondrial membrane"/>
    <property type="evidence" value="ECO:0007669"/>
    <property type="project" value="UniProtKB-SubCell"/>
</dbReference>
<evidence type="ECO:0008006" key="12">
    <source>
        <dbReference type="Google" id="ProtNLM"/>
    </source>
</evidence>
<evidence type="ECO:0000256" key="6">
    <source>
        <dbReference type="ARBA" id="ARBA00023065"/>
    </source>
</evidence>
<keyword evidence="7" id="KW-0496">Mitochondrion</keyword>
<reference evidence="11" key="2">
    <citation type="submission" date="2015-01" db="EMBL/GenBank/DDBJ databases">
        <title>Evolutionary Origins and Diversification of the Mycorrhizal Mutualists.</title>
        <authorList>
            <consortium name="DOE Joint Genome Institute"/>
            <consortium name="Mycorrhizal Genomics Consortium"/>
            <person name="Kohler A."/>
            <person name="Kuo A."/>
            <person name="Nagy L.G."/>
            <person name="Floudas D."/>
            <person name="Copeland A."/>
            <person name="Barry K.W."/>
            <person name="Cichocki N."/>
            <person name="Veneault-Fourrey C."/>
            <person name="LaButti K."/>
            <person name="Lindquist E.A."/>
            <person name="Lipzen A."/>
            <person name="Lundell T."/>
            <person name="Morin E."/>
            <person name="Murat C."/>
            <person name="Riley R."/>
            <person name="Ohm R."/>
            <person name="Sun H."/>
            <person name="Tunlid A."/>
            <person name="Henrissat B."/>
            <person name="Grigoriev I.V."/>
            <person name="Hibbett D.S."/>
            <person name="Martin F."/>
        </authorList>
    </citation>
    <scope>NUCLEOTIDE SEQUENCE [LARGE SCALE GENOMIC DNA]</scope>
    <source>
        <strain evidence="11">441</strain>
    </source>
</reference>
<evidence type="ECO:0000256" key="7">
    <source>
        <dbReference type="ARBA" id="ARBA00023128"/>
    </source>
</evidence>
<dbReference type="InterPro" id="IPR006808">
    <property type="entry name" value="ATP_synth_F0_gsu_mt"/>
</dbReference>
<evidence type="ECO:0000256" key="3">
    <source>
        <dbReference type="ARBA" id="ARBA00022448"/>
    </source>
</evidence>
<accession>A0A0C9Z8E5</accession>
<keyword evidence="6" id="KW-0406">Ion transport</keyword>
<keyword evidence="5" id="KW-0375">Hydrogen ion transport</keyword>
<dbReference type="EMBL" id="KN833707">
    <property type="protein sequence ID" value="KIK25566.1"/>
    <property type="molecule type" value="Genomic_DNA"/>
</dbReference>
<evidence type="ECO:0000256" key="9">
    <source>
        <dbReference type="ARBA" id="ARBA00023310"/>
    </source>
</evidence>
<evidence type="ECO:0000256" key="2">
    <source>
        <dbReference type="ARBA" id="ARBA00005699"/>
    </source>
</evidence>
<dbReference type="OrthoDB" id="437at2759"/>
<dbReference type="GO" id="GO:0015986">
    <property type="term" value="P:proton motive force-driven ATP synthesis"/>
    <property type="evidence" value="ECO:0007669"/>
    <property type="project" value="InterPro"/>
</dbReference>
<keyword evidence="8" id="KW-0472">Membrane</keyword>
<evidence type="ECO:0000256" key="8">
    <source>
        <dbReference type="ARBA" id="ARBA00023136"/>
    </source>
</evidence>
<protein>
    <recommendedName>
        <fullName evidence="12">ATP synthase subunit</fullName>
    </recommendedName>
</protein>
<evidence type="ECO:0000256" key="5">
    <source>
        <dbReference type="ARBA" id="ARBA00022781"/>
    </source>
</evidence>
<keyword evidence="3" id="KW-0813">Transport</keyword>
<evidence type="ECO:0000256" key="4">
    <source>
        <dbReference type="ARBA" id="ARBA00022547"/>
    </source>
</evidence>
<reference evidence="10 11" key="1">
    <citation type="submission" date="2014-04" db="EMBL/GenBank/DDBJ databases">
        <authorList>
            <consortium name="DOE Joint Genome Institute"/>
            <person name="Kuo A."/>
            <person name="Kohler A."/>
            <person name="Costa M.D."/>
            <person name="Nagy L.G."/>
            <person name="Floudas D."/>
            <person name="Copeland A."/>
            <person name="Barry K.W."/>
            <person name="Cichocki N."/>
            <person name="Veneault-Fourrey C."/>
            <person name="LaButti K."/>
            <person name="Lindquist E.A."/>
            <person name="Lipzen A."/>
            <person name="Lundell T."/>
            <person name="Morin E."/>
            <person name="Murat C."/>
            <person name="Sun H."/>
            <person name="Tunlid A."/>
            <person name="Henrissat B."/>
            <person name="Grigoriev I.V."/>
            <person name="Hibbett D.S."/>
            <person name="Martin F."/>
            <person name="Nordberg H.P."/>
            <person name="Cantor M.N."/>
            <person name="Hua S.X."/>
        </authorList>
    </citation>
    <scope>NUCLEOTIDE SEQUENCE [LARGE SCALE GENOMIC DNA]</scope>
    <source>
        <strain evidence="10 11">441</strain>
    </source>
</reference>
<comment type="similarity">
    <text evidence="2">Belongs to the ATPase g subunit family.</text>
</comment>
<dbReference type="Pfam" id="PF04718">
    <property type="entry name" value="ATP-synt_G"/>
    <property type="match status" value="1"/>
</dbReference>
<evidence type="ECO:0000256" key="1">
    <source>
        <dbReference type="ARBA" id="ARBA00004325"/>
    </source>
</evidence>
<dbReference type="Proteomes" id="UP000054018">
    <property type="component" value="Unassembled WGS sequence"/>
</dbReference>
<keyword evidence="11" id="KW-1185">Reference proteome</keyword>
<dbReference type="GO" id="GO:0045259">
    <property type="term" value="C:proton-transporting ATP synthase complex"/>
    <property type="evidence" value="ECO:0007669"/>
    <property type="project" value="UniProtKB-KW"/>
</dbReference>
<dbReference type="AlphaFoldDB" id="A0A0C9Z8E5"/>
<evidence type="ECO:0000313" key="11">
    <source>
        <dbReference type="Proteomes" id="UP000054018"/>
    </source>
</evidence>
<organism evidence="10 11">
    <name type="scientific">Pisolithus microcarpus 441</name>
    <dbReference type="NCBI Taxonomy" id="765257"/>
    <lineage>
        <taxon>Eukaryota</taxon>
        <taxon>Fungi</taxon>
        <taxon>Dikarya</taxon>
        <taxon>Basidiomycota</taxon>
        <taxon>Agaricomycotina</taxon>
        <taxon>Agaricomycetes</taxon>
        <taxon>Agaricomycetidae</taxon>
        <taxon>Boletales</taxon>
        <taxon>Sclerodermatineae</taxon>
        <taxon>Pisolithaceae</taxon>
        <taxon>Pisolithus</taxon>
    </lineage>
</organism>
<dbReference type="HOGENOM" id="CLU_118199_0_0_1"/>
<proteinExistence type="inferred from homology"/>